<comment type="caution">
    <text evidence="1">The sequence shown here is derived from an EMBL/GenBank/DDBJ whole genome shotgun (WGS) entry which is preliminary data.</text>
</comment>
<reference evidence="1 2" key="1">
    <citation type="journal article" date="2007" name="Int. J. Syst. Evol. Microbiol.">
        <title>Paenibacillus ginsengarvi sp. nov., isolated from soil from ginseng cultivation.</title>
        <authorList>
            <person name="Yoon M.H."/>
            <person name="Ten L.N."/>
            <person name="Im W.T."/>
        </authorList>
    </citation>
    <scope>NUCLEOTIDE SEQUENCE [LARGE SCALE GENOMIC DNA]</scope>
    <source>
        <strain evidence="1 2">KCTC 13059</strain>
    </source>
</reference>
<evidence type="ECO:0000313" key="2">
    <source>
        <dbReference type="Proteomes" id="UP000282311"/>
    </source>
</evidence>
<accession>A0A3B0CMC9</accession>
<sequence>MRRPVRCKLTPTLIGKMQIVHIGDKAVQSKFALVKIIHLGMTELYFSTNLNIPESRGVWLEFEFRVTQHVHLVNGLLVWSRELEGIYEYGVHLTGANKFMLDPGFRIWREAIRTKYGITKIERYNMFEAEKNAKSSQFEVLC</sequence>
<dbReference type="EMBL" id="RBAH01000004">
    <property type="protein sequence ID" value="RKN85664.1"/>
    <property type="molecule type" value="Genomic_DNA"/>
</dbReference>
<dbReference type="Proteomes" id="UP000282311">
    <property type="component" value="Unassembled WGS sequence"/>
</dbReference>
<gene>
    <name evidence="1" type="ORF">D7M11_08280</name>
</gene>
<protein>
    <recommendedName>
        <fullName evidence="3">PilZ domain-containing protein</fullName>
    </recommendedName>
</protein>
<evidence type="ECO:0000313" key="1">
    <source>
        <dbReference type="EMBL" id="RKN85664.1"/>
    </source>
</evidence>
<keyword evidence="2" id="KW-1185">Reference proteome</keyword>
<dbReference type="AlphaFoldDB" id="A0A3B0CMC9"/>
<proteinExistence type="predicted"/>
<evidence type="ECO:0008006" key="3">
    <source>
        <dbReference type="Google" id="ProtNLM"/>
    </source>
</evidence>
<name>A0A3B0CMC9_9BACL</name>
<organism evidence="1 2">
    <name type="scientific">Paenibacillus ginsengarvi</name>
    <dbReference type="NCBI Taxonomy" id="400777"/>
    <lineage>
        <taxon>Bacteria</taxon>
        <taxon>Bacillati</taxon>
        <taxon>Bacillota</taxon>
        <taxon>Bacilli</taxon>
        <taxon>Bacillales</taxon>
        <taxon>Paenibacillaceae</taxon>
        <taxon>Paenibacillus</taxon>
    </lineage>
</organism>